<organism evidence="1 2">
    <name type="scientific">Rhabditophanes sp. KR3021</name>
    <dbReference type="NCBI Taxonomy" id="114890"/>
    <lineage>
        <taxon>Eukaryota</taxon>
        <taxon>Metazoa</taxon>
        <taxon>Ecdysozoa</taxon>
        <taxon>Nematoda</taxon>
        <taxon>Chromadorea</taxon>
        <taxon>Rhabditida</taxon>
        <taxon>Tylenchina</taxon>
        <taxon>Panagrolaimomorpha</taxon>
        <taxon>Strongyloidoidea</taxon>
        <taxon>Alloionematidae</taxon>
        <taxon>Rhabditophanes</taxon>
    </lineage>
</organism>
<accession>A0AC35UBP0</accession>
<reference evidence="2" key="1">
    <citation type="submission" date="2016-11" db="UniProtKB">
        <authorList>
            <consortium name="WormBaseParasite"/>
        </authorList>
    </citation>
    <scope>IDENTIFICATION</scope>
    <source>
        <strain evidence="2">KR3021</strain>
    </source>
</reference>
<sequence>MFDSPKSRMSTESAETGTSHQIMANLEAQKEQLTHLIDEWNESRLELFAISHPDENLDIYGVMRFYFRDNGEKVSSKCIRVASTADTNSVIEALLEKFRPDMKMLTTPQYSLWEAQNDGVERKLDPMEKPLLVQLNWHKDCLEGKFILKNDNAEDTTSRVAPTFSKRHKKESKSGSKSSENSKKCAEATTITEEVLRDASSANPFNRTISNPEVVMKKRREQKLENKLKEMMGNGGSLKIYGYSLNPNKNYVSLLVSTSDTTSKLLRETLDKYGLCNHQIADYILTQRIVPQSILNQCGNDLQSISNESLGCDESVLTIDECPLMNVLYHQHRHPDHANSEGDLVFTIRRRPENMHPQMGSLANYSHQSEYHFPDHGSPIFSTKSVHGTTPVLIPIDIVNGKENFDSSILIKKDITIIGSDPALSKNQDIYDFNTSNLQPNINLLTSSPSSSISELLLKRFIHSSPTMPITTHFDANPYAAPVHTRKGSVNSLYSLQSTFNHLHTNDTLPPIIPTQALPGLIEIYEGQDDAFLNLLLNSSAIETVQFRPGPALILYMVMRHKSCTLYKPNIHKDVRNVNLINFFDAIRTKLHHQMYSNKNAIAVLAYWLTVSSEFLFICQADTHLHPILATSIGRLHDLVERCFSLLNDACQVRASYTMATFLDSRIDNGSASVDTINVFKYIIEQFNRNRVNTAIQIQIFYQLFHYLNMYIFNWMISTDDGLQHLTRSWSFCLKERLYNIIKWSEQYGLEMMAELHMDRIIQTVNLLTTPKRQDQVAVLGATCYRLNSKQVQFLLTHYIPDSTEHPISPALISQCIHMTQLHGQADEIARQSNTPIQLLEERKLKDVPFEFPLDSYVVEIIKDIHPAMMEQISSLQAQGVCRFYPVSMASGSWSVHFRKVNHGDTLSQASTELASSHQNVQSHANHHHSNQSLTPSIQHRPEVVSISFTRTPGSGIGLSIVAACAVNQGVQDKTLGIYVRKVFETGAAFKDGRIESGDQLVALNKVSLIGITQERAADIMAQAGNELHFKVAKNAAHFNGLSSHFGNHDTPKPSHPYQQKTPNERTYACPDINSSSNPSLNTYRIRTNSEHSHHPTHLPPTYSKQSVNSQLPSHYRIATRPPVIQPARPTTTSHSSISKGNQNGINQHNEYAALQEAMNRSVNVVPIQNRNRSASVLPFNQTTPQPHTTQPFGEGKVSEVAVQSHPLRRDFQNGRRSAPLFSEELSPRQLRERYHDELDALEAKGDEMSAWEMGRYRETIKLLGELSTSPGKMSSVSTKAKTTPPPFLSEMATRFEQKRQSQSSSLSATSSKPHQNEIEHDIDLVAADVKKMNMLVEEECKKGPKECSAKSISRVVVNDFGPPHQLEQLSPSSQEENYNPLVVKCKGVKMCDLPRRQDYEVEEDEEPRVQTIGTHEIYNDPRTRMLKESQSRSGKGKMDGSSLGFRDKMKMFASNLGESTPKSKVSTSSAQRDIESTLEGTKPL</sequence>
<dbReference type="WBParaSite" id="RSKR_0000969300.1">
    <property type="protein sequence ID" value="RSKR_0000969300.1"/>
    <property type="gene ID" value="RSKR_0000969300"/>
</dbReference>
<protein>
    <submittedName>
        <fullName evidence="2">Afadin</fullName>
    </submittedName>
</protein>
<evidence type="ECO:0000313" key="2">
    <source>
        <dbReference type="WBParaSite" id="RSKR_0000969300.1"/>
    </source>
</evidence>
<dbReference type="Proteomes" id="UP000095286">
    <property type="component" value="Unplaced"/>
</dbReference>
<evidence type="ECO:0000313" key="1">
    <source>
        <dbReference type="Proteomes" id="UP000095286"/>
    </source>
</evidence>
<proteinExistence type="predicted"/>
<name>A0AC35UBP0_9BILA</name>